<keyword evidence="2" id="KW-0812">Transmembrane</keyword>
<feature type="transmembrane region" description="Helical" evidence="2">
    <location>
        <begin position="113"/>
        <end position="132"/>
    </location>
</feature>
<feature type="transmembrane region" description="Helical" evidence="2">
    <location>
        <begin position="80"/>
        <end position="101"/>
    </location>
</feature>
<organism evidence="3 4">
    <name type="scientific">Jiangella alkaliphila</name>
    <dbReference type="NCBI Taxonomy" id="419479"/>
    <lineage>
        <taxon>Bacteria</taxon>
        <taxon>Bacillati</taxon>
        <taxon>Actinomycetota</taxon>
        <taxon>Actinomycetes</taxon>
        <taxon>Jiangellales</taxon>
        <taxon>Jiangellaceae</taxon>
        <taxon>Jiangella</taxon>
    </lineage>
</organism>
<evidence type="ECO:0000313" key="3">
    <source>
        <dbReference type="EMBL" id="SDU54139.1"/>
    </source>
</evidence>
<name>A0A1H2JCK0_9ACTN</name>
<proteinExistence type="predicted"/>
<feature type="region of interest" description="Disordered" evidence="1">
    <location>
        <begin position="1"/>
        <end position="21"/>
    </location>
</feature>
<feature type="transmembrane region" description="Helical" evidence="2">
    <location>
        <begin position="52"/>
        <end position="73"/>
    </location>
</feature>
<evidence type="ECO:0000313" key="4">
    <source>
        <dbReference type="Proteomes" id="UP000182977"/>
    </source>
</evidence>
<gene>
    <name evidence="3" type="ORF">SAMN04488563_2547</name>
</gene>
<keyword evidence="2" id="KW-1133">Transmembrane helix</keyword>
<sequence length="141" mass="14055">MTVAPGAAPSVTPSSRAAGPSRRGRVLSALAVAGLGLVAVAVAVAGSYLHRWASPAGIVLAVGGAVGVGILARVCARSRFGLAVIAMLWLVPVLVLSGQPAGADRVILNDEHGLVFLFGGTVGLAVVLGRGVEARSTRRVT</sequence>
<dbReference type="Pfam" id="PF19608">
    <property type="entry name" value="DUF6113"/>
    <property type="match status" value="1"/>
</dbReference>
<dbReference type="OrthoDB" id="5196794at2"/>
<evidence type="ECO:0000256" key="1">
    <source>
        <dbReference type="SAM" id="MobiDB-lite"/>
    </source>
</evidence>
<evidence type="ECO:0000256" key="2">
    <source>
        <dbReference type="SAM" id="Phobius"/>
    </source>
</evidence>
<dbReference type="AlphaFoldDB" id="A0A1H2JCK0"/>
<dbReference type="RefSeq" id="WP_052762514.1">
    <property type="nucleotide sequence ID" value="NZ_KQ061230.1"/>
</dbReference>
<dbReference type="STRING" id="419479.SAMN04488563_2547"/>
<keyword evidence="2" id="KW-0472">Membrane</keyword>
<keyword evidence="4" id="KW-1185">Reference proteome</keyword>
<reference evidence="4" key="1">
    <citation type="submission" date="2016-10" db="EMBL/GenBank/DDBJ databases">
        <authorList>
            <person name="Varghese N."/>
            <person name="Submissions S."/>
        </authorList>
    </citation>
    <scope>NUCLEOTIDE SEQUENCE [LARGE SCALE GENOMIC DNA]</scope>
    <source>
        <strain evidence="4">DSM 45079</strain>
    </source>
</reference>
<accession>A0A1H2JCK0</accession>
<feature type="transmembrane region" description="Helical" evidence="2">
    <location>
        <begin position="26"/>
        <end position="46"/>
    </location>
</feature>
<dbReference type="Proteomes" id="UP000182977">
    <property type="component" value="Chromosome I"/>
</dbReference>
<dbReference type="InterPro" id="IPR046095">
    <property type="entry name" value="DUF6113"/>
</dbReference>
<dbReference type="EMBL" id="LT629791">
    <property type="protein sequence ID" value="SDU54139.1"/>
    <property type="molecule type" value="Genomic_DNA"/>
</dbReference>
<protein>
    <submittedName>
        <fullName evidence="3">Uncharacterized protein</fullName>
    </submittedName>
</protein>